<protein>
    <submittedName>
        <fullName evidence="1">Uncharacterized protein</fullName>
    </submittedName>
</protein>
<sequence>MEQPEDMPSRRALQCGRRMFLAALILASKYLQDHNYSARAWSKISGLKVCEINCNEMAFLTAVNWRLHFPEALFERWQDVVMHYCQQPPSPGSSLAATWKSVIPRLTPALDTVDVAPRTPVAKVVAGPAPQPTNMYTVPDDTNACFKIARYLEPKAEPLPPTPALTRMGPLPTPQLTPQAPVACTPAARTATCGPRQSSMCSAMAQVNRTALSRSVTDSWTPRASDLEQYRISSGRRPSVAISTTSSSSSPESMVSDISSRTSRSSSISSASSGYSMGATTTTTPVKLCRLATLRNAGLPYSMPLKEAIPESVSSEPMSSPDFESLSFRDVSPSEYLPLRKVRTEPTSNSATKGRKRGRSSVDIHLQQNVRNLLRTDSYSSMPSVITDTDVANSFLLDSTTSSRCATPRSNADRKALQSPARSVSERRLPVQKELGRKRACCASEARGGIMRFEGGPGMWDGVL</sequence>
<reference evidence="1" key="1">
    <citation type="submission" date="2024-09" db="EMBL/GenBank/DDBJ databases">
        <title>Black Yeasts Isolated from many extreme environments.</title>
        <authorList>
            <person name="Coleine C."/>
            <person name="Stajich J.E."/>
            <person name="Selbmann L."/>
        </authorList>
    </citation>
    <scope>NUCLEOTIDE SEQUENCE</scope>
    <source>
        <strain evidence="1">CCFEE 5737</strain>
    </source>
</reference>
<accession>A0ACC3DI24</accession>
<name>A0ACC3DI24_9PEZI</name>
<proteinExistence type="predicted"/>
<dbReference type="Proteomes" id="UP001186974">
    <property type="component" value="Unassembled WGS sequence"/>
</dbReference>
<keyword evidence="2" id="KW-1185">Reference proteome</keyword>
<comment type="caution">
    <text evidence="1">The sequence shown here is derived from an EMBL/GenBank/DDBJ whole genome shotgun (WGS) entry which is preliminary data.</text>
</comment>
<evidence type="ECO:0000313" key="1">
    <source>
        <dbReference type="EMBL" id="KAK3076313.1"/>
    </source>
</evidence>
<dbReference type="EMBL" id="JAWDJW010004117">
    <property type="protein sequence ID" value="KAK3076313.1"/>
    <property type="molecule type" value="Genomic_DNA"/>
</dbReference>
<gene>
    <name evidence="1" type="ORF">LTS18_013349</name>
</gene>
<evidence type="ECO:0000313" key="2">
    <source>
        <dbReference type="Proteomes" id="UP001186974"/>
    </source>
</evidence>
<organism evidence="1 2">
    <name type="scientific">Coniosporium uncinatum</name>
    <dbReference type="NCBI Taxonomy" id="93489"/>
    <lineage>
        <taxon>Eukaryota</taxon>
        <taxon>Fungi</taxon>
        <taxon>Dikarya</taxon>
        <taxon>Ascomycota</taxon>
        <taxon>Pezizomycotina</taxon>
        <taxon>Dothideomycetes</taxon>
        <taxon>Dothideomycetes incertae sedis</taxon>
        <taxon>Coniosporium</taxon>
    </lineage>
</organism>